<dbReference type="EMBL" id="FOHX01000001">
    <property type="protein sequence ID" value="SES74365.1"/>
    <property type="molecule type" value="Genomic_DNA"/>
</dbReference>
<feature type="region of interest" description="Disordered" evidence="1">
    <location>
        <begin position="241"/>
        <end position="275"/>
    </location>
</feature>
<feature type="compositionally biased region" description="Polar residues" evidence="1">
    <location>
        <begin position="241"/>
        <end position="269"/>
    </location>
</feature>
<protein>
    <submittedName>
        <fullName evidence="2">Uncharacterized protein</fullName>
    </submittedName>
</protein>
<feature type="compositionally biased region" description="Basic and acidic residues" evidence="1">
    <location>
        <begin position="1"/>
        <end position="30"/>
    </location>
</feature>
<dbReference type="RefSeq" id="WP_091075638.1">
    <property type="nucleotide sequence ID" value="NZ_FOHX01000001.1"/>
</dbReference>
<dbReference type="Proteomes" id="UP000199361">
    <property type="component" value="Unassembled WGS sequence"/>
</dbReference>
<evidence type="ECO:0000256" key="1">
    <source>
        <dbReference type="SAM" id="MobiDB-lite"/>
    </source>
</evidence>
<evidence type="ECO:0000313" key="2">
    <source>
        <dbReference type="EMBL" id="SES74365.1"/>
    </source>
</evidence>
<accession>A0A1H9Z068</accession>
<dbReference type="AlphaFoldDB" id="A0A1H9Z068"/>
<sequence length="275" mass="29927">MSSDSDELKVPAKRGDDDVRAREAYERGYEDDAEAGDVRVAGTGTGRDVLDDHPDRTGPDHLDPDHTGGFDDPDRREVDEDERVHPVNTHDPLHEDKDPLDGDHRTGTVIDDGDDEFARSEQTTVPSPPPHTDTTDTGAVPAETPAHAAPADTALFDQDPAEVQSRWRDLQAAFVDDPGDAVQRADGLLGEVVESLTAGLNSRTSALRERWKDVGTPDTEQLRQALREYRTVLERLLAISSTPDAKPETTTAGAVGAHTSTYGSHNQATIRDEVR</sequence>
<feature type="compositionally biased region" description="Basic and acidic residues" evidence="1">
    <location>
        <begin position="91"/>
        <end position="106"/>
    </location>
</feature>
<organism evidence="2 3">
    <name type="scientific">Nonomuraea wenchangensis</name>
    <dbReference type="NCBI Taxonomy" id="568860"/>
    <lineage>
        <taxon>Bacteria</taxon>
        <taxon>Bacillati</taxon>
        <taxon>Actinomycetota</taxon>
        <taxon>Actinomycetes</taxon>
        <taxon>Streptosporangiales</taxon>
        <taxon>Streptosporangiaceae</taxon>
        <taxon>Nonomuraea</taxon>
    </lineage>
</organism>
<dbReference type="STRING" id="568860.SAMN05421811_101221"/>
<feature type="region of interest" description="Disordered" evidence="1">
    <location>
        <begin position="1"/>
        <end position="164"/>
    </location>
</feature>
<keyword evidence="3" id="KW-1185">Reference proteome</keyword>
<feature type="compositionally biased region" description="Basic and acidic residues" evidence="1">
    <location>
        <begin position="48"/>
        <end position="85"/>
    </location>
</feature>
<proteinExistence type="predicted"/>
<gene>
    <name evidence="2" type="ORF">SAMN05421811_101221</name>
</gene>
<name>A0A1H9Z068_9ACTN</name>
<dbReference type="OrthoDB" id="123178at2"/>
<evidence type="ECO:0000313" key="3">
    <source>
        <dbReference type="Proteomes" id="UP000199361"/>
    </source>
</evidence>
<reference evidence="2 3" key="1">
    <citation type="submission" date="2016-10" db="EMBL/GenBank/DDBJ databases">
        <authorList>
            <person name="de Groot N.N."/>
        </authorList>
    </citation>
    <scope>NUCLEOTIDE SEQUENCE [LARGE SCALE GENOMIC DNA]</scope>
    <source>
        <strain evidence="2 3">CGMCC 4.5598</strain>
    </source>
</reference>